<reference evidence="2 3" key="1">
    <citation type="submission" date="2019-12" db="EMBL/GenBank/DDBJ databases">
        <title>Chromosome-level assembly of the Caenorhabditis remanei genome.</title>
        <authorList>
            <person name="Teterina A.A."/>
            <person name="Willis J.H."/>
            <person name="Phillips P.C."/>
        </authorList>
    </citation>
    <scope>NUCLEOTIDE SEQUENCE [LARGE SCALE GENOMIC DNA]</scope>
    <source>
        <strain evidence="2 3">PX506</strain>
        <tissue evidence="2">Whole organism</tissue>
    </source>
</reference>
<dbReference type="PROSITE" id="PS50181">
    <property type="entry name" value="FBOX"/>
    <property type="match status" value="2"/>
</dbReference>
<dbReference type="InterPro" id="IPR012885">
    <property type="entry name" value="F-box_Sdz-33"/>
</dbReference>
<dbReference type="Pfam" id="PF07735">
    <property type="entry name" value="FBA_2"/>
    <property type="match status" value="2"/>
</dbReference>
<organism evidence="2 3">
    <name type="scientific">Caenorhabditis remanei</name>
    <name type="common">Caenorhabditis vulgaris</name>
    <dbReference type="NCBI Taxonomy" id="31234"/>
    <lineage>
        <taxon>Eukaryota</taxon>
        <taxon>Metazoa</taxon>
        <taxon>Ecdysozoa</taxon>
        <taxon>Nematoda</taxon>
        <taxon>Chromadorea</taxon>
        <taxon>Rhabditida</taxon>
        <taxon>Rhabditina</taxon>
        <taxon>Rhabditomorpha</taxon>
        <taxon>Rhabditoidea</taxon>
        <taxon>Rhabditidae</taxon>
        <taxon>Peloderinae</taxon>
        <taxon>Caenorhabditis</taxon>
    </lineage>
</organism>
<dbReference type="RefSeq" id="XP_053583042.1">
    <property type="nucleotide sequence ID" value="XM_053734129.1"/>
</dbReference>
<dbReference type="PANTHER" id="PTHR22899">
    <property type="entry name" value="CYCLIN-RELATED F-BOX FAMILY"/>
    <property type="match status" value="1"/>
</dbReference>
<dbReference type="AlphaFoldDB" id="A0A6A5GHH5"/>
<evidence type="ECO:0000313" key="3">
    <source>
        <dbReference type="Proteomes" id="UP000483820"/>
    </source>
</evidence>
<evidence type="ECO:0000259" key="1">
    <source>
        <dbReference type="PROSITE" id="PS50181"/>
    </source>
</evidence>
<dbReference type="KEGG" id="crq:GCK72_021241"/>
<dbReference type="EMBL" id="WUAV01000005">
    <property type="protein sequence ID" value="KAF1754677.1"/>
    <property type="molecule type" value="Genomic_DNA"/>
</dbReference>
<feature type="domain" description="F-box" evidence="1">
    <location>
        <begin position="372"/>
        <end position="415"/>
    </location>
</feature>
<proteinExistence type="predicted"/>
<gene>
    <name evidence="2" type="ORF">GCK72_021241</name>
</gene>
<dbReference type="Proteomes" id="UP000483820">
    <property type="component" value="Chromosome V"/>
</dbReference>
<protein>
    <recommendedName>
        <fullName evidence="1">F-box domain-containing protein</fullName>
    </recommendedName>
</protein>
<dbReference type="Pfam" id="PF00646">
    <property type="entry name" value="F-box"/>
    <property type="match status" value="2"/>
</dbReference>
<comment type="caution">
    <text evidence="2">The sequence shown here is derived from an EMBL/GenBank/DDBJ whole genome shotgun (WGS) entry which is preliminary data.</text>
</comment>
<dbReference type="CTD" id="9827582"/>
<dbReference type="InterPro" id="IPR053222">
    <property type="entry name" value="Zygotic_Embryogenesis-Asso"/>
</dbReference>
<evidence type="ECO:0000313" key="2">
    <source>
        <dbReference type="EMBL" id="KAF1754677.1"/>
    </source>
</evidence>
<dbReference type="GeneID" id="9827582"/>
<feature type="domain" description="F-box" evidence="1">
    <location>
        <begin position="4"/>
        <end position="48"/>
    </location>
</feature>
<name>A0A6A5GHH5_CAERE</name>
<dbReference type="InterPro" id="IPR001810">
    <property type="entry name" value="F-box_dom"/>
</dbReference>
<accession>A0A6A5GHH5</accession>
<dbReference type="PANTHER" id="PTHR22899:SF0">
    <property type="entry name" value="F-BOX ASSOCIATED DOMAIN-CONTAINING PROTEIN-RELATED"/>
    <property type="match status" value="1"/>
</dbReference>
<sequence length="687" mass="79616">MATPFPLLRLPRLALIDVFQHMKHIEVIAFSLLSERTYNLSKYLYKTRSSRYIALRIEDNYLTMRVTLPDWSPLTLYFHTNVSKTVEVFYQHKPVQWKNVGLSTKQWIERIFNVSKCPSLSKLTLNGAPGDNVFSVLDVIPKVTKLKIWVNCSNTLAKRAVEVLAPVTSSIRFFKVPFSNREEFLKFWMSNVDCLSIYNDHLSRFQFNLNDLLASNAVKLELDEVPLSLRDLNRFFFNWMNKTSNHMLKNLSLKSLEEINRDILVEGLDATHFKILFSPDLDTSAFEIKLLLHVSIPLFSLCFQLVLQQRRRTPTVHTHPCIVFLEMFVFPERHFSRVAVVRCGLSSTIDSSSSSHHHSFVPTLSTTEMTTPFPFLRLPRLALIPVLQHMELIEVIAFSLISKRAFNHSKCFYKVSPGSIELLVGPYAIETRIDDLTMLFYGNVPEWVEILHHDKLMRWINAGLSTKQWIQRILAVTKCPSLDKVILNEKPKYDVLSVLDGVSKIFNLHIKPKCCNALAKRAVEVLSPVTSSITLFRVPLSNQEEFLRFWMGNVECLCIRYDDLSRFQFNLNDLLASNAVKLELRKVPMSLRDLNRFFSCWLHRTSNHRLEHLSVQSLKNINEDVLLKGLNATRFTEQQAIHFQSIRVVCHPEFTRGFEVRRIDGKLAAITFYTTFGTTYINFDVWS</sequence>